<organism evidence="3 4">
    <name type="scientific">Candidatus Phytoplasma solani</name>
    <dbReference type="NCBI Taxonomy" id="69896"/>
    <lineage>
        <taxon>Bacteria</taxon>
        <taxon>Bacillati</taxon>
        <taxon>Mycoplasmatota</taxon>
        <taxon>Mollicutes</taxon>
        <taxon>Acholeplasmatales</taxon>
        <taxon>Acholeplasmataceae</taxon>
        <taxon>Candidatus Phytoplasma</taxon>
        <taxon>16SrXII (Stolbur group)</taxon>
    </lineage>
</organism>
<accession>A0A421NV13</accession>
<name>A0A421NV13_9MOLU</name>
<proteinExistence type="predicted"/>
<sequence length="74" mass="8339">MQFDKSLVVTVLSFLGIGVIGFMVAIKLDWVSLDKEKINDTVGKTVLNDQQENNNKEKINDTAEKTVLNDQQKK</sequence>
<dbReference type="AlphaFoldDB" id="A0A421NV13"/>
<dbReference type="Proteomes" id="UP000283896">
    <property type="component" value="Unassembled WGS sequence"/>
</dbReference>
<comment type="caution">
    <text evidence="3">The sequence shown here is derived from an EMBL/GenBank/DDBJ whole genome shotgun (WGS) entry which is preliminary data.</text>
</comment>
<evidence type="ECO:0000256" key="1">
    <source>
        <dbReference type="SAM" id="MobiDB-lite"/>
    </source>
</evidence>
<feature type="region of interest" description="Disordered" evidence="1">
    <location>
        <begin position="49"/>
        <end position="74"/>
    </location>
</feature>
<keyword evidence="2" id="KW-0812">Transmembrane</keyword>
<keyword evidence="2" id="KW-1133">Transmembrane helix</keyword>
<keyword evidence="2" id="KW-0472">Membrane</keyword>
<gene>
    <name evidence="3" type="ORF">PSSA1_v1c5950</name>
</gene>
<feature type="compositionally biased region" description="Basic and acidic residues" evidence="1">
    <location>
        <begin position="54"/>
        <end position="64"/>
    </location>
</feature>
<evidence type="ECO:0000313" key="4">
    <source>
        <dbReference type="Proteomes" id="UP000283896"/>
    </source>
</evidence>
<protein>
    <submittedName>
        <fullName evidence="3">Uncharacterized protein</fullName>
    </submittedName>
</protein>
<evidence type="ECO:0000256" key="2">
    <source>
        <dbReference type="SAM" id="Phobius"/>
    </source>
</evidence>
<dbReference type="RefSeq" id="WP_122225614.1">
    <property type="nucleotide sequence ID" value="NZ_MPBG01000010.1"/>
</dbReference>
<reference evidence="4" key="1">
    <citation type="submission" date="2016-11" db="EMBL/GenBank/DDBJ databases">
        <title>Genome sequence of Candidatus Phytoplasma solani strain SA-1.</title>
        <authorList>
            <person name="Haryono M."/>
            <person name="Samarzija I."/>
            <person name="Seruga Music M."/>
            <person name="Hogenhout S."/>
            <person name="Kuo C.-H."/>
        </authorList>
    </citation>
    <scope>NUCLEOTIDE SEQUENCE [LARGE SCALE GENOMIC DNA]</scope>
    <source>
        <strain evidence="4">SA-1</strain>
    </source>
</reference>
<evidence type="ECO:0000313" key="3">
    <source>
        <dbReference type="EMBL" id="RMI87760.1"/>
    </source>
</evidence>
<dbReference type="EMBL" id="MPBG01000010">
    <property type="protein sequence ID" value="RMI87760.1"/>
    <property type="molecule type" value="Genomic_DNA"/>
</dbReference>
<keyword evidence="4" id="KW-1185">Reference proteome</keyword>
<feature type="transmembrane region" description="Helical" evidence="2">
    <location>
        <begin position="6"/>
        <end position="26"/>
    </location>
</feature>